<comment type="subcellular location">
    <subcellularLocation>
        <location evidence="1">Secreted</location>
    </subcellularLocation>
</comment>
<keyword evidence="7" id="KW-1015">Disulfide bond</keyword>
<keyword evidence="13" id="KW-1185">Reference proteome</keyword>
<dbReference type="Proteomes" id="UP000001593">
    <property type="component" value="Unassembled WGS sequence"/>
</dbReference>
<evidence type="ECO:0000256" key="9">
    <source>
        <dbReference type="PROSITE-ProRule" id="PRU00076"/>
    </source>
</evidence>
<dbReference type="InterPro" id="IPR017878">
    <property type="entry name" value="TB_dom"/>
</dbReference>
<dbReference type="SMART" id="SM00181">
    <property type="entry name" value="EGF"/>
    <property type="match status" value="3"/>
</dbReference>
<sequence>QKCRPGYAVQNEPRCTDVDECTMYPQLCRNGICVNTPGSYRCECSAGLTLDSIQNACVDLRKDRCYMTITESGCEKPFGLGLYKKDDCCCSAVGAAGWGTPCQECPLQNTDDFRALCGTPTRGFRVTQTLTGPQVQDINECNTWQGLCRNGRCVNKQGTFECICNQGYGLTADRMDCEDKNECSDPGVCVHGRCENFNGGYQCICNRGFESTADMKDCV</sequence>
<name>A7TA59_NEMVE</name>
<dbReference type="SMART" id="SM00179">
    <property type="entry name" value="EGF_CA"/>
    <property type="match status" value="3"/>
</dbReference>
<evidence type="ECO:0000259" key="10">
    <source>
        <dbReference type="PROSITE" id="PS50026"/>
    </source>
</evidence>
<comment type="similarity">
    <text evidence="2">Belongs to the EGF domain peptide family.</text>
</comment>
<dbReference type="PhylomeDB" id="A7TA59"/>
<dbReference type="InterPro" id="IPR000152">
    <property type="entry name" value="EGF-type_Asp/Asn_hydroxyl_site"/>
</dbReference>
<evidence type="ECO:0000256" key="1">
    <source>
        <dbReference type="ARBA" id="ARBA00004613"/>
    </source>
</evidence>
<keyword evidence="4 9" id="KW-0245">EGF-like domain</keyword>
<keyword evidence="5" id="KW-0732">Signal</keyword>
<proteinExistence type="inferred from homology"/>
<gene>
    <name evidence="12" type="ORF">NEMVEDRAFT_v1g224395</name>
</gene>
<feature type="domain" description="TB" evidence="11">
    <location>
        <begin position="63"/>
        <end position="117"/>
    </location>
</feature>
<comment type="caution">
    <text evidence="9">Lacks conserved residue(s) required for the propagation of feature annotation.</text>
</comment>
<protein>
    <submittedName>
        <fullName evidence="12">Uncharacterized protein</fullName>
    </submittedName>
</protein>
<dbReference type="HOGENOM" id="CLU_004826_4_1_1"/>
<dbReference type="SUPFAM" id="SSF57581">
    <property type="entry name" value="TB module/8-cys domain"/>
    <property type="match status" value="1"/>
</dbReference>
<evidence type="ECO:0000256" key="8">
    <source>
        <dbReference type="ARBA" id="ARBA00023180"/>
    </source>
</evidence>
<evidence type="ECO:0000256" key="3">
    <source>
        <dbReference type="ARBA" id="ARBA00022525"/>
    </source>
</evidence>
<dbReference type="GO" id="GO:0005576">
    <property type="term" value="C:extracellular region"/>
    <property type="evidence" value="ECO:0007669"/>
    <property type="project" value="UniProtKB-SubCell"/>
</dbReference>
<evidence type="ECO:0000256" key="4">
    <source>
        <dbReference type="ARBA" id="ARBA00022536"/>
    </source>
</evidence>
<feature type="non-terminal residue" evidence="12">
    <location>
        <position position="1"/>
    </location>
</feature>
<dbReference type="PANTHER" id="PTHR47333">
    <property type="entry name" value="VON WILLEBRAND FACTOR C AND EGF DOMAIN-CONTAINING PROTEIN"/>
    <property type="match status" value="1"/>
</dbReference>
<dbReference type="STRING" id="45351.A7TA59"/>
<dbReference type="InterPro" id="IPR052080">
    <property type="entry name" value="vWF_C/EGF_Fibrillin"/>
</dbReference>
<dbReference type="SUPFAM" id="SSF57196">
    <property type="entry name" value="EGF/Laminin"/>
    <property type="match status" value="3"/>
</dbReference>
<evidence type="ECO:0000256" key="7">
    <source>
        <dbReference type="ARBA" id="ARBA00023157"/>
    </source>
</evidence>
<dbReference type="Pfam" id="PF07645">
    <property type="entry name" value="EGF_CA"/>
    <property type="match status" value="3"/>
</dbReference>
<dbReference type="AlphaFoldDB" id="A7TA59"/>
<feature type="domain" description="EGF-like" evidence="10">
    <location>
        <begin position="137"/>
        <end position="178"/>
    </location>
</feature>
<reference evidence="12 13" key="1">
    <citation type="journal article" date="2007" name="Science">
        <title>Sea anemone genome reveals ancestral eumetazoan gene repertoire and genomic organization.</title>
        <authorList>
            <person name="Putnam N.H."/>
            <person name="Srivastava M."/>
            <person name="Hellsten U."/>
            <person name="Dirks B."/>
            <person name="Chapman J."/>
            <person name="Salamov A."/>
            <person name="Terry A."/>
            <person name="Shapiro H."/>
            <person name="Lindquist E."/>
            <person name="Kapitonov V.V."/>
            <person name="Jurka J."/>
            <person name="Genikhovich G."/>
            <person name="Grigoriev I.V."/>
            <person name="Lucas S.M."/>
            <person name="Steele R.E."/>
            <person name="Finnerty J.R."/>
            <person name="Technau U."/>
            <person name="Martindale M.Q."/>
            <person name="Rokhsar D.S."/>
        </authorList>
    </citation>
    <scope>NUCLEOTIDE SEQUENCE [LARGE SCALE GENOMIC DNA]</scope>
    <source>
        <strain evidence="13">CH2 X CH6</strain>
    </source>
</reference>
<dbReference type="EMBL" id="DS473866">
    <property type="protein sequence ID" value="EDO27112.1"/>
    <property type="molecule type" value="Genomic_DNA"/>
</dbReference>
<dbReference type="FunFam" id="2.10.25.10:FF:000003">
    <property type="entry name" value="fibrillin-1 isoform X1"/>
    <property type="match status" value="3"/>
</dbReference>
<evidence type="ECO:0000256" key="5">
    <source>
        <dbReference type="ARBA" id="ARBA00022729"/>
    </source>
</evidence>
<dbReference type="Gene3D" id="3.90.290.10">
    <property type="entry name" value="TGF-beta binding (TB) domain"/>
    <property type="match status" value="1"/>
</dbReference>
<evidence type="ECO:0000313" key="13">
    <source>
        <dbReference type="Proteomes" id="UP000001593"/>
    </source>
</evidence>
<keyword evidence="6" id="KW-0677">Repeat</keyword>
<dbReference type="PANTHER" id="PTHR47333:SF4">
    <property type="entry name" value="EGF-LIKE DOMAIN-CONTAINING PROTEIN"/>
    <property type="match status" value="1"/>
</dbReference>
<dbReference type="Pfam" id="PF00683">
    <property type="entry name" value="TB"/>
    <property type="match status" value="1"/>
</dbReference>
<dbReference type="InterPro" id="IPR001881">
    <property type="entry name" value="EGF-like_Ca-bd_dom"/>
</dbReference>
<dbReference type="PROSITE" id="PS00010">
    <property type="entry name" value="ASX_HYDROXYL"/>
    <property type="match status" value="3"/>
</dbReference>
<evidence type="ECO:0000313" key="12">
    <source>
        <dbReference type="EMBL" id="EDO27112.1"/>
    </source>
</evidence>
<evidence type="ECO:0000259" key="11">
    <source>
        <dbReference type="PROSITE" id="PS51364"/>
    </source>
</evidence>
<dbReference type="CDD" id="cd00054">
    <property type="entry name" value="EGF_CA"/>
    <property type="match status" value="3"/>
</dbReference>
<dbReference type="eggNOG" id="KOG1217">
    <property type="taxonomic scope" value="Eukaryota"/>
</dbReference>
<evidence type="ECO:0000256" key="2">
    <source>
        <dbReference type="ARBA" id="ARBA00006373"/>
    </source>
</evidence>
<dbReference type="InterPro" id="IPR018097">
    <property type="entry name" value="EGF_Ca-bd_CS"/>
</dbReference>
<keyword evidence="3" id="KW-0964">Secreted</keyword>
<dbReference type="GO" id="GO:0005509">
    <property type="term" value="F:calcium ion binding"/>
    <property type="evidence" value="ECO:0007669"/>
    <property type="project" value="InterPro"/>
</dbReference>
<dbReference type="InterPro" id="IPR000742">
    <property type="entry name" value="EGF"/>
</dbReference>
<dbReference type="PROSITE" id="PS01187">
    <property type="entry name" value="EGF_CA"/>
    <property type="match status" value="2"/>
</dbReference>
<dbReference type="InParanoid" id="A7TA59"/>
<evidence type="ECO:0000256" key="6">
    <source>
        <dbReference type="ARBA" id="ARBA00022737"/>
    </source>
</evidence>
<dbReference type="Gene3D" id="2.10.25.10">
    <property type="entry name" value="Laminin"/>
    <property type="match status" value="3"/>
</dbReference>
<keyword evidence="8" id="KW-0325">Glycoprotein</keyword>
<dbReference type="PROSITE" id="PS50026">
    <property type="entry name" value="EGF_3"/>
    <property type="match status" value="2"/>
</dbReference>
<dbReference type="PROSITE" id="PS01186">
    <property type="entry name" value="EGF_2"/>
    <property type="match status" value="1"/>
</dbReference>
<dbReference type="InterPro" id="IPR036773">
    <property type="entry name" value="TB_dom_sf"/>
</dbReference>
<feature type="domain" description="EGF-like" evidence="10">
    <location>
        <begin position="17"/>
        <end position="54"/>
    </location>
</feature>
<accession>A7TA59</accession>
<organism evidence="12 13">
    <name type="scientific">Nematostella vectensis</name>
    <name type="common">Starlet sea anemone</name>
    <dbReference type="NCBI Taxonomy" id="45351"/>
    <lineage>
        <taxon>Eukaryota</taxon>
        <taxon>Metazoa</taxon>
        <taxon>Cnidaria</taxon>
        <taxon>Anthozoa</taxon>
        <taxon>Hexacorallia</taxon>
        <taxon>Actiniaria</taxon>
        <taxon>Edwardsiidae</taxon>
        <taxon>Nematostella</taxon>
    </lineage>
</organism>
<dbReference type="PROSITE" id="PS51364">
    <property type="entry name" value="TB"/>
    <property type="match status" value="1"/>
</dbReference>
<dbReference type="OMA" id="THIDERC"/>
<dbReference type="InterPro" id="IPR049883">
    <property type="entry name" value="NOTCH1_EGF-like"/>
</dbReference>
<feature type="non-terminal residue" evidence="12">
    <location>
        <position position="219"/>
    </location>
</feature>